<accession>A0ABY6CVL6</accession>
<evidence type="ECO:0000256" key="1">
    <source>
        <dbReference type="SAM" id="Phobius"/>
    </source>
</evidence>
<evidence type="ECO:0000313" key="3">
    <source>
        <dbReference type="Proteomes" id="UP001062165"/>
    </source>
</evidence>
<dbReference type="Proteomes" id="UP001062165">
    <property type="component" value="Chromosome"/>
</dbReference>
<proteinExistence type="predicted"/>
<sequence>MSNQSYFKLSPDLIYLLDKNGYTVFQTSDHFVVRKQVFASWGVLGLFLSLGAIFFAIGVYVISFENVLGSGVLVMAVGLILIFAPFFNYLTAAYRSLVIDKKHKTILFRAGFSRAYLFTEVKEMKLEVQDRYADANAFSDSNKEFYYTISAYMARGDREELLTLKFRNEDNERLMFDLKDYMQTLLTYNC</sequence>
<reference evidence="2" key="1">
    <citation type="submission" date="2022-10" db="EMBL/GenBank/DDBJ databases">
        <title>Comparative genomics and taxonomic characterization of three novel marine species of genus Reichenbachiella exhibiting antioxidant and polysaccharide degradation activities.</title>
        <authorList>
            <person name="Muhammad N."/>
            <person name="Lee Y.-J."/>
            <person name="Ko J."/>
            <person name="Kim S.-G."/>
        </authorList>
    </citation>
    <scope>NUCLEOTIDE SEQUENCE</scope>
    <source>
        <strain evidence="2">Wsw4-B4</strain>
    </source>
</reference>
<keyword evidence="1" id="KW-0812">Transmembrane</keyword>
<keyword evidence="3" id="KW-1185">Reference proteome</keyword>
<keyword evidence="1" id="KW-0472">Membrane</keyword>
<feature type="transmembrane region" description="Helical" evidence="1">
    <location>
        <begin position="68"/>
        <end position="94"/>
    </location>
</feature>
<organism evidence="2 3">
    <name type="scientific">Reichenbachiella carrageenanivorans</name>
    <dbReference type="NCBI Taxonomy" id="2979869"/>
    <lineage>
        <taxon>Bacteria</taxon>
        <taxon>Pseudomonadati</taxon>
        <taxon>Bacteroidota</taxon>
        <taxon>Cytophagia</taxon>
        <taxon>Cytophagales</taxon>
        <taxon>Reichenbachiellaceae</taxon>
        <taxon>Reichenbachiella</taxon>
    </lineage>
</organism>
<evidence type="ECO:0008006" key="4">
    <source>
        <dbReference type="Google" id="ProtNLM"/>
    </source>
</evidence>
<protein>
    <recommendedName>
        <fullName evidence="4">YcxB-like protein</fullName>
    </recommendedName>
</protein>
<dbReference type="EMBL" id="CP106735">
    <property type="protein sequence ID" value="UXX77954.1"/>
    <property type="molecule type" value="Genomic_DNA"/>
</dbReference>
<evidence type="ECO:0000313" key="2">
    <source>
        <dbReference type="EMBL" id="UXX77954.1"/>
    </source>
</evidence>
<name>A0ABY6CVL6_9BACT</name>
<feature type="transmembrane region" description="Helical" evidence="1">
    <location>
        <begin position="38"/>
        <end position="62"/>
    </location>
</feature>
<dbReference type="RefSeq" id="WP_263049701.1">
    <property type="nucleotide sequence ID" value="NZ_CP106735.1"/>
</dbReference>
<gene>
    <name evidence="2" type="ORF">N7E81_11325</name>
</gene>
<keyword evidence="1" id="KW-1133">Transmembrane helix</keyword>